<evidence type="ECO:0000256" key="7">
    <source>
        <dbReference type="ARBA" id="ARBA00023239"/>
    </source>
</evidence>
<dbReference type="GO" id="GO:0006508">
    <property type="term" value="P:proteolysis"/>
    <property type="evidence" value="ECO:0007669"/>
    <property type="project" value="UniProtKB-KW"/>
</dbReference>
<keyword evidence="11" id="KW-1185">Reference proteome</keyword>
<name>A0AA41ZGW0_9GAMM</name>
<dbReference type="SUPFAM" id="SSF143081">
    <property type="entry name" value="BB1717-like"/>
    <property type="match status" value="1"/>
</dbReference>
<keyword evidence="2 8" id="KW-0645">Protease</keyword>
<dbReference type="GO" id="GO:0016829">
    <property type="term" value="F:lyase activity"/>
    <property type="evidence" value="ECO:0007669"/>
    <property type="project" value="UniProtKB-KW"/>
</dbReference>
<dbReference type="PANTHER" id="PTHR13604">
    <property type="entry name" value="DC12-RELATED"/>
    <property type="match status" value="1"/>
</dbReference>
<dbReference type="GO" id="GO:0008233">
    <property type="term" value="F:peptidase activity"/>
    <property type="evidence" value="ECO:0007669"/>
    <property type="project" value="UniProtKB-KW"/>
</dbReference>
<comment type="similarity">
    <text evidence="1 8">Belongs to the SOS response-associated peptidase family.</text>
</comment>
<proteinExistence type="inferred from homology"/>
<evidence type="ECO:0000256" key="9">
    <source>
        <dbReference type="SAM" id="MobiDB-lite"/>
    </source>
</evidence>
<keyword evidence="6" id="KW-0238">DNA-binding</keyword>
<dbReference type="AlphaFoldDB" id="A0AA41ZGW0"/>
<feature type="compositionally biased region" description="Basic and acidic residues" evidence="9">
    <location>
        <begin position="221"/>
        <end position="231"/>
    </location>
</feature>
<keyword evidence="5" id="KW-0190">Covalent protein-DNA linkage</keyword>
<comment type="caution">
    <text evidence="10">The sequence shown here is derived from an EMBL/GenBank/DDBJ whole genome shotgun (WGS) entry which is preliminary data.</text>
</comment>
<evidence type="ECO:0000256" key="2">
    <source>
        <dbReference type="ARBA" id="ARBA00022670"/>
    </source>
</evidence>
<organism evidence="10 11">
    <name type="scientific">Larsenimonas rhizosphaerae</name>
    <dbReference type="NCBI Taxonomy" id="2944682"/>
    <lineage>
        <taxon>Bacteria</taxon>
        <taxon>Pseudomonadati</taxon>
        <taxon>Pseudomonadota</taxon>
        <taxon>Gammaproteobacteria</taxon>
        <taxon>Oceanospirillales</taxon>
        <taxon>Halomonadaceae</taxon>
        <taxon>Larsenimonas</taxon>
    </lineage>
</organism>
<evidence type="ECO:0000313" key="11">
    <source>
        <dbReference type="Proteomes" id="UP001165678"/>
    </source>
</evidence>
<gene>
    <name evidence="10" type="ORF">OQ287_12410</name>
</gene>
<evidence type="ECO:0000256" key="8">
    <source>
        <dbReference type="RuleBase" id="RU364100"/>
    </source>
</evidence>
<evidence type="ECO:0000256" key="5">
    <source>
        <dbReference type="ARBA" id="ARBA00023124"/>
    </source>
</evidence>
<accession>A0AA41ZGW0</accession>
<feature type="region of interest" description="Disordered" evidence="9">
    <location>
        <begin position="206"/>
        <end position="231"/>
    </location>
</feature>
<dbReference type="PANTHER" id="PTHR13604:SF0">
    <property type="entry name" value="ABASIC SITE PROCESSING PROTEIN HMCES"/>
    <property type="match status" value="1"/>
</dbReference>
<evidence type="ECO:0000313" key="10">
    <source>
        <dbReference type="EMBL" id="MCX2525047.1"/>
    </source>
</evidence>
<dbReference type="GO" id="GO:0106300">
    <property type="term" value="P:protein-DNA covalent cross-linking repair"/>
    <property type="evidence" value="ECO:0007669"/>
    <property type="project" value="InterPro"/>
</dbReference>
<evidence type="ECO:0000256" key="4">
    <source>
        <dbReference type="ARBA" id="ARBA00022801"/>
    </source>
</evidence>
<reference evidence="10" key="1">
    <citation type="submission" date="2022-11" db="EMBL/GenBank/DDBJ databases">
        <title>Larsenimonas rhizosphaerae sp. nov., isolated from a tidal mudflat.</title>
        <authorList>
            <person name="Lee S.D."/>
            <person name="Kim I.S."/>
        </authorList>
    </citation>
    <scope>NUCLEOTIDE SEQUENCE</scope>
    <source>
        <strain evidence="10">GH2-1</strain>
    </source>
</reference>
<dbReference type="EMBL" id="JAPIVE010000003">
    <property type="protein sequence ID" value="MCX2525047.1"/>
    <property type="molecule type" value="Genomic_DNA"/>
</dbReference>
<dbReference type="GO" id="GO:0003697">
    <property type="term" value="F:single-stranded DNA binding"/>
    <property type="evidence" value="ECO:0007669"/>
    <property type="project" value="InterPro"/>
</dbReference>
<dbReference type="InterPro" id="IPR036590">
    <property type="entry name" value="SRAP-like"/>
</dbReference>
<dbReference type="Pfam" id="PF02586">
    <property type="entry name" value="SRAP"/>
    <property type="match status" value="1"/>
</dbReference>
<dbReference type="Proteomes" id="UP001165678">
    <property type="component" value="Unassembled WGS sequence"/>
</dbReference>
<evidence type="ECO:0000256" key="3">
    <source>
        <dbReference type="ARBA" id="ARBA00022763"/>
    </source>
</evidence>
<dbReference type="InterPro" id="IPR003738">
    <property type="entry name" value="SRAP"/>
</dbReference>
<dbReference type="RefSeq" id="WP_250938825.1">
    <property type="nucleotide sequence ID" value="NZ_JAMLJK010000003.1"/>
</dbReference>
<evidence type="ECO:0000256" key="1">
    <source>
        <dbReference type="ARBA" id="ARBA00008136"/>
    </source>
</evidence>
<evidence type="ECO:0000256" key="6">
    <source>
        <dbReference type="ARBA" id="ARBA00023125"/>
    </source>
</evidence>
<protein>
    <recommendedName>
        <fullName evidence="8">Abasic site processing protein</fullName>
        <ecNumber evidence="8">3.4.-.-</ecNumber>
    </recommendedName>
</protein>
<sequence>MAGRLWVGDFSLPSAVSPLTRRGPVITSTNLAPRRPISTLRHEAGVGAVLDQCFWGLTPPWLKVLDHAPHCARAESLFERPMFRDAITTQRCLIPVSGFYVWKPQPKRKQPFLVVHIQRRPLLLAGLWCRFEQQFTHYDSCALITVPSLPHLTPLTDRLPAVIAPHRARQWLSPDTPMDEVHQMLSCPFPEPLGAYPVTTLVNSPENQSMQCTHPTGPMLVDRHHDTPDTP</sequence>
<keyword evidence="3" id="KW-0227">DNA damage</keyword>
<dbReference type="Gene3D" id="3.90.1680.10">
    <property type="entry name" value="SOS response associated peptidase-like"/>
    <property type="match status" value="1"/>
</dbReference>
<keyword evidence="4 8" id="KW-0378">Hydrolase</keyword>
<dbReference type="EC" id="3.4.-.-" evidence="8"/>
<keyword evidence="7" id="KW-0456">Lyase</keyword>